<dbReference type="RefSeq" id="WP_039717119.1">
    <property type="nucleotide sequence ID" value="NZ_JTJC03000004.1"/>
</dbReference>
<dbReference type="InterPro" id="IPR050833">
    <property type="entry name" value="Poly_Biosynth_Transport"/>
</dbReference>
<comment type="similarity">
    <text evidence="2">Belongs to the polysaccharide synthase family.</text>
</comment>
<keyword evidence="4 7" id="KW-0812">Transmembrane</keyword>
<keyword evidence="5 7" id="KW-1133">Transmembrane helix</keyword>
<feature type="transmembrane region" description="Helical" evidence="7">
    <location>
        <begin position="328"/>
        <end position="348"/>
    </location>
</feature>
<reference evidence="8 9" key="1">
    <citation type="journal article" date="2015" name="Genome Announc.">
        <title>Draft Genome Sequence of the Terrestrial Cyanobacterium Scytonema millei VB511283, Isolated from Eastern India.</title>
        <authorList>
            <person name="Sen D."/>
            <person name="Chandrababunaidu M.M."/>
            <person name="Singh D."/>
            <person name="Sanghi N."/>
            <person name="Ghorai A."/>
            <person name="Mishra G.P."/>
            <person name="Madduluri M."/>
            <person name="Adhikary S.P."/>
            <person name="Tripathy S."/>
        </authorList>
    </citation>
    <scope>NUCLEOTIDE SEQUENCE [LARGE SCALE GENOMIC DNA]</scope>
    <source>
        <strain evidence="8 9">VB511283</strain>
    </source>
</reference>
<accession>A0A9X5E8W5</accession>
<evidence type="ECO:0000256" key="7">
    <source>
        <dbReference type="SAM" id="Phobius"/>
    </source>
</evidence>
<feature type="transmembrane region" description="Helical" evidence="7">
    <location>
        <begin position="48"/>
        <end position="69"/>
    </location>
</feature>
<evidence type="ECO:0000256" key="4">
    <source>
        <dbReference type="ARBA" id="ARBA00022692"/>
    </source>
</evidence>
<feature type="transmembrane region" description="Helical" evidence="7">
    <location>
        <begin position="360"/>
        <end position="379"/>
    </location>
</feature>
<comment type="subcellular location">
    <subcellularLocation>
        <location evidence="1">Cell membrane</location>
        <topology evidence="1">Multi-pass membrane protein</topology>
    </subcellularLocation>
</comment>
<name>A0A9X5E8W5_9CYAN</name>
<feature type="transmembrane region" description="Helical" evidence="7">
    <location>
        <begin position="436"/>
        <end position="453"/>
    </location>
</feature>
<gene>
    <name evidence="8" type="ORF">QH73_0016325</name>
</gene>
<proteinExistence type="inferred from homology"/>
<organism evidence="8 9">
    <name type="scientific">Scytonema millei VB511283</name>
    <dbReference type="NCBI Taxonomy" id="1245923"/>
    <lineage>
        <taxon>Bacteria</taxon>
        <taxon>Bacillati</taxon>
        <taxon>Cyanobacteriota</taxon>
        <taxon>Cyanophyceae</taxon>
        <taxon>Nostocales</taxon>
        <taxon>Scytonemataceae</taxon>
        <taxon>Scytonema</taxon>
    </lineage>
</organism>
<keyword evidence="3" id="KW-1003">Cell membrane</keyword>
<evidence type="ECO:0000313" key="9">
    <source>
        <dbReference type="Proteomes" id="UP000031532"/>
    </source>
</evidence>
<dbReference type="PANTHER" id="PTHR30250">
    <property type="entry name" value="PST FAMILY PREDICTED COLANIC ACID TRANSPORTER"/>
    <property type="match status" value="1"/>
</dbReference>
<feature type="transmembrane region" description="Helical" evidence="7">
    <location>
        <begin position="180"/>
        <end position="201"/>
    </location>
</feature>
<dbReference type="AlphaFoldDB" id="A0A9X5E8W5"/>
<dbReference type="GO" id="GO:0005886">
    <property type="term" value="C:plasma membrane"/>
    <property type="evidence" value="ECO:0007669"/>
    <property type="project" value="UniProtKB-SubCell"/>
</dbReference>
<dbReference type="OrthoDB" id="9770347at2"/>
<dbReference type="Pfam" id="PF13440">
    <property type="entry name" value="Polysacc_synt_3"/>
    <property type="match status" value="1"/>
</dbReference>
<protein>
    <submittedName>
        <fullName evidence="8">Oligosaccharide flippase family protein</fullName>
    </submittedName>
</protein>
<evidence type="ECO:0000256" key="2">
    <source>
        <dbReference type="ARBA" id="ARBA00007430"/>
    </source>
</evidence>
<keyword evidence="6 7" id="KW-0472">Membrane</keyword>
<evidence type="ECO:0000313" key="8">
    <source>
        <dbReference type="EMBL" id="NHC36192.1"/>
    </source>
</evidence>
<feature type="transmembrane region" description="Helical" evidence="7">
    <location>
        <begin position="89"/>
        <end position="109"/>
    </location>
</feature>
<dbReference type="EMBL" id="JTJC03000004">
    <property type="protein sequence ID" value="NHC36192.1"/>
    <property type="molecule type" value="Genomic_DNA"/>
</dbReference>
<feature type="transmembrane region" description="Helical" evidence="7">
    <location>
        <begin position="21"/>
        <end position="42"/>
    </location>
</feature>
<evidence type="ECO:0000256" key="3">
    <source>
        <dbReference type="ARBA" id="ARBA00022475"/>
    </source>
</evidence>
<evidence type="ECO:0000256" key="6">
    <source>
        <dbReference type="ARBA" id="ARBA00023136"/>
    </source>
</evidence>
<keyword evidence="9" id="KW-1185">Reference proteome</keyword>
<sequence length="475" mass="52149">MHTNQSLKTLKNKVLQGGIYLTIRQLAASALSLVSVLVIARVLGPENYGVVVSAAFILYFTFWTAKCGLDVYSIRQPNLPKDAAEQILAFYNTAGIGLCVLLWFATPLVGAWTGQNVLVEVLRWLVPVIWLEMVASASIAMMERELRFPQVGLVETLAQVSNYAISVPLVLLNWGYWGPIAGFVVQFTLLAVMASVCYPIAWRWRWQPQFIASALRSGLAYSGSNLIWNFKTLTVPLVVSRLGGLEAAGIVGIAIRLSDQLGMLRIVIARLSISTLAKLLGDTDALRRAISRGIIYQGLLVGPVFAIFSCCANWIVPLMFGKSWLPSTQVFTFVALATLLYTVFNMHISALYAAGHNRDVARFNAIYISLFWLAAWLLLPVLGAWGYGVAELFALPSFLALHFSITKLCGTPDYGDAICLIIATAIPLLAGPWLPFYISLSLLVASYSILFLVRPTLRSIPLELYAAWKAPKPAK</sequence>
<evidence type="ECO:0000256" key="5">
    <source>
        <dbReference type="ARBA" id="ARBA00022989"/>
    </source>
</evidence>
<dbReference type="PANTHER" id="PTHR30250:SF10">
    <property type="entry name" value="LIPOPOLYSACCHARIDE BIOSYNTHESIS PROTEIN WZXC"/>
    <property type="match status" value="1"/>
</dbReference>
<evidence type="ECO:0000256" key="1">
    <source>
        <dbReference type="ARBA" id="ARBA00004651"/>
    </source>
</evidence>
<dbReference type="Proteomes" id="UP000031532">
    <property type="component" value="Unassembled WGS sequence"/>
</dbReference>
<feature type="transmembrane region" description="Helical" evidence="7">
    <location>
        <begin position="294"/>
        <end position="316"/>
    </location>
</feature>
<comment type="caution">
    <text evidence="8">The sequence shown here is derived from an EMBL/GenBank/DDBJ whole genome shotgun (WGS) entry which is preliminary data.</text>
</comment>